<dbReference type="AlphaFoldDB" id="A0A8I0T4W4"/>
<sequence>MSDYTLDLEALESGQVPDAKLYIVTPNDSITGFLTEAVTVAGAAQWEGKQPGHLESADEISRTAHSALSLFGMAPSQMSMTSIASTRKHWLSSESPSIPINFLIVAYKDGMDVRQKVAALLKTVYPSGPAASIAGVDLFLSAPNNYKFTGLDSASGLISLKIGRWFEAKNLLMEDVSATFSKQVTQNGYPLYAEVSCTLTPWKLLTADEAIEMIQV</sequence>
<keyword evidence="2" id="KW-1185">Reference proteome</keyword>
<protein>
    <submittedName>
        <fullName evidence="1">Uncharacterized protein</fullName>
    </submittedName>
</protein>
<name>A0A8I0T4W4_9GAMM</name>
<accession>A0A8I0T4W4</accession>
<organism evidence="1 2">
    <name type="scientific">Pseudoalteromonas peptidolytica F12-50-A1</name>
    <dbReference type="NCBI Taxonomy" id="1315280"/>
    <lineage>
        <taxon>Bacteria</taxon>
        <taxon>Pseudomonadati</taxon>
        <taxon>Pseudomonadota</taxon>
        <taxon>Gammaproteobacteria</taxon>
        <taxon>Alteromonadales</taxon>
        <taxon>Pseudoalteromonadaceae</taxon>
        <taxon>Pseudoalteromonas</taxon>
    </lineage>
</organism>
<proteinExistence type="predicted"/>
<gene>
    <name evidence="1" type="ORF">PPEP_a4215</name>
</gene>
<evidence type="ECO:0000313" key="2">
    <source>
        <dbReference type="Proteomes" id="UP000660708"/>
    </source>
</evidence>
<evidence type="ECO:0000313" key="1">
    <source>
        <dbReference type="EMBL" id="MBE0347851.1"/>
    </source>
</evidence>
<dbReference type="Proteomes" id="UP000660708">
    <property type="component" value="Unassembled WGS sequence"/>
</dbReference>
<dbReference type="EMBL" id="AQHF01000028">
    <property type="protein sequence ID" value="MBE0347851.1"/>
    <property type="molecule type" value="Genomic_DNA"/>
</dbReference>
<dbReference type="RefSeq" id="WP_125251885.1">
    <property type="nucleotide sequence ID" value="NZ_AQHF01000028.1"/>
</dbReference>
<reference evidence="1 2" key="1">
    <citation type="submission" date="2015-06" db="EMBL/GenBank/DDBJ databases">
        <title>Genome sequence of Pseudoalteromonas peptidolytica.</title>
        <authorList>
            <person name="Xie B.-B."/>
            <person name="Rong J.-C."/>
            <person name="Qin Q.-L."/>
            <person name="Zhang Y.-Z."/>
        </authorList>
    </citation>
    <scope>NUCLEOTIDE SEQUENCE [LARGE SCALE GENOMIC DNA]</scope>
    <source>
        <strain evidence="1 2">F12-50-A1</strain>
    </source>
</reference>
<comment type="caution">
    <text evidence="1">The sequence shown here is derived from an EMBL/GenBank/DDBJ whole genome shotgun (WGS) entry which is preliminary data.</text>
</comment>